<evidence type="ECO:0000259" key="2">
    <source>
        <dbReference type="SMART" id="SM00754"/>
    </source>
</evidence>
<dbReference type="Proteomes" id="UP000248724">
    <property type="component" value="Unassembled WGS sequence"/>
</dbReference>
<sequence>MPTGGRRLRPSRSCIPSCTPQPRDGRHPAWSTLALPRAARWSGATPWASSRWPSCWPARSTGPPPRALPQGGTATPSRPCGVVRRAAWWTVGSPTPRRRPPALPPPSPGGRPDGRSRSRWWGGASRAREAVAASWPAGLGSTWFSPTTPPPPTAWPRPWADRGRVVSAPATSNDLGGSTMRRRLALTLLAASTLWAVGAAATTTAASAQTVSHVVTAQLSGSQEVPVPGPAGASGYARVIPVPQVGLICYVLHVEGIDLPATAAHIHRGAPGVAGPVVVTLKAPGQSGFSAGCAHADSSVVSEIAHDPGAFYVNVHNAAYPGGADRGQL</sequence>
<feature type="region of interest" description="Disordered" evidence="1">
    <location>
        <begin position="1"/>
        <end position="29"/>
    </location>
</feature>
<dbReference type="AlphaFoldDB" id="A0A2W5Z872"/>
<dbReference type="Pfam" id="PF07452">
    <property type="entry name" value="CHRD"/>
    <property type="match status" value="1"/>
</dbReference>
<dbReference type="SMART" id="SM00754">
    <property type="entry name" value="CHRD"/>
    <property type="match status" value="1"/>
</dbReference>
<feature type="region of interest" description="Disordered" evidence="1">
    <location>
        <begin position="43"/>
        <end position="79"/>
    </location>
</feature>
<protein>
    <recommendedName>
        <fullName evidence="2">CHRD domain-containing protein</fullName>
    </recommendedName>
</protein>
<name>A0A2W5Z872_9BACT</name>
<evidence type="ECO:0000313" key="3">
    <source>
        <dbReference type="EMBL" id="PZR79065.1"/>
    </source>
</evidence>
<accession>A0A2W5Z872</accession>
<dbReference type="InterPro" id="IPR010895">
    <property type="entry name" value="CHRD"/>
</dbReference>
<feature type="compositionally biased region" description="Basic residues" evidence="1">
    <location>
        <begin position="1"/>
        <end position="10"/>
    </location>
</feature>
<dbReference type="EMBL" id="QHBU01000226">
    <property type="protein sequence ID" value="PZR79065.1"/>
    <property type="molecule type" value="Genomic_DNA"/>
</dbReference>
<proteinExistence type="predicted"/>
<organism evidence="3 4">
    <name type="scientific">Candidatus Aeolococcus gillhamiae</name>
    <dbReference type="NCBI Taxonomy" id="3127015"/>
    <lineage>
        <taxon>Bacteria</taxon>
        <taxon>Bacillati</taxon>
        <taxon>Candidatus Dormiibacterota</taxon>
        <taxon>Candidatus Dormibacteria</taxon>
        <taxon>Candidatus Aeolococcales</taxon>
        <taxon>Candidatus Aeolococcaceae</taxon>
        <taxon>Candidatus Aeolococcus</taxon>
    </lineage>
</organism>
<feature type="domain" description="CHRD" evidence="2">
    <location>
        <begin position="213"/>
        <end position="329"/>
    </location>
</feature>
<evidence type="ECO:0000256" key="1">
    <source>
        <dbReference type="SAM" id="MobiDB-lite"/>
    </source>
</evidence>
<reference evidence="3 4" key="1">
    <citation type="journal article" date="2017" name="Nature">
        <title>Atmospheric trace gases support primary production in Antarctic desert surface soil.</title>
        <authorList>
            <person name="Ji M."/>
            <person name="Greening C."/>
            <person name="Vanwonterghem I."/>
            <person name="Carere C.R."/>
            <person name="Bay S.K."/>
            <person name="Steen J.A."/>
            <person name="Montgomery K."/>
            <person name="Lines T."/>
            <person name="Beardall J."/>
            <person name="van Dorst J."/>
            <person name="Snape I."/>
            <person name="Stott M.B."/>
            <person name="Hugenholtz P."/>
            <person name="Ferrari B.C."/>
        </authorList>
    </citation>
    <scope>NUCLEOTIDE SEQUENCE [LARGE SCALE GENOMIC DNA]</scope>
    <source>
        <strain evidence="3">RRmetagenome_bin12</strain>
    </source>
</reference>
<evidence type="ECO:0000313" key="4">
    <source>
        <dbReference type="Proteomes" id="UP000248724"/>
    </source>
</evidence>
<comment type="caution">
    <text evidence="3">The sequence shown here is derived from an EMBL/GenBank/DDBJ whole genome shotgun (WGS) entry which is preliminary data.</text>
</comment>
<gene>
    <name evidence="3" type="ORF">DLM65_11500</name>
</gene>
<feature type="region of interest" description="Disordered" evidence="1">
    <location>
        <begin position="91"/>
        <end position="123"/>
    </location>
</feature>